<dbReference type="Pfam" id="PF13604">
    <property type="entry name" value="AAA_30"/>
    <property type="match status" value="1"/>
</dbReference>
<dbReference type="InterPro" id="IPR036236">
    <property type="entry name" value="Znf_C2H2_sf"/>
</dbReference>
<organism evidence="8 9">
    <name type="scientific">Ganoderma sinense ZZ0214-1</name>
    <dbReference type="NCBI Taxonomy" id="1077348"/>
    <lineage>
        <taxon>Eukaryota</taxon>
        <taxon>Fungi</taxon>
        <taxon>Dikarya</taxon>
        <taxon>Basidiomycota</taxon>
        <taxon>Agaricomycotina</taxon>
        <taxon>Agaricomycetes</taxon>
        <taxon>Polyporales</taxon>
        <taxon>Polyporaceae</taxon>
        <taxon>Ganoderma</taxon>
    </lineage>
</organism>
<evidence type="ECO:0000256" key="5">
    <source>
        <dbReference type="ARBA" id="ARBA00022806"/>
    </source>
</evidence>
<dbReference type="GO" id="GO:0032574">
    <property type="term" value="F:5'-3' RNA helicase activity"/>
    <property type="evidence" value="ECO:0007669"/>
    <property type="project" value="InterPro"/>
</dbReference>
<evidence type="ECO:0000313" key="9">
    <source>
        <dbReference type="Proteomes" id="UP000230002"/>
    </source>
</evidence>
<dbReference type="GO" id="GO:0008270">
    <property type="term" value="F:zinc ion binding"/>
    <property type="evidence" value="ECO:0007669"/>
    <property type="project" value="InterPro"/>
</dbReference>
<dbReference type="Pfam" id="PF13087">
    <property type="entry name" value="AAA_12"/>
    <property type="match status" value="1"/>
</dbReference>
<dbReference type="Pfam" id="PF12874">
    <property type="entry name" value="zf-met"/>
    <property type="match status" value="1"/>
</dbReference>
<evidence type="ECO:0000313" key="8">
    <source>
        <dbReference type="EMBL" id="PIL27809.1"/>
    </source>
</evidence>
<dbReference type="InterPro" id="IPR049080">
    <property type="entry name" value="MOV-10-like_beta-barrel"/>
</dbReference>
<keyword evidence="4" id="KW-0378">Hydrolase</keyword>
<dbReference type="CDD" id="cd18808">
    <property type="entry name" value="SF1_C_Upf1"/>
    <property type="match status" value="1"/>
</dbReference>
<evidence type="ECO:0000256" key="1">
    <source>
        <dbReference type="ARBA" id="ARBA00004496"/>
    </source>
</evidence>
<dbReference type="OrthoDB" id="6513042at2759"/>
<keyword evidence="2" id="KW-0963">Cytoplasm</keyword>
<keyword evidence="9" id="KW-1185">Reference proteome</keyword>
<sequence length="929" mass="102022">MPEGEVPWSKILKEAAAAIGSSSTTWLHCSVCDIQLMGQVDWRSHTSSGRHARKAAAHGIASQDILPAAPPPSSFKQCKLCREAHPNRAWRHHLASNAHKRREEHVVLHSAYERARQDKGGIVVSHADSEVDFGVIDIAHAGQGQEVALSISATGIASTSTVSISRVNVSPQIGQLSSPFSVSLNSTTIAHGQTLLLPIRFRHDQRGQFEGRVEIVFKGTGSSFFSIWRVVKAVVGEVADRERLKPVTKYVRRPRAPWHHGRRVVSGDRPPAFVAIPWVKELTRAPIPADLENMVKTTPGEATIGFIRQRYMGGGTLSKENHFSFFRALLWVEEIRTVEDLHMYDLVDAQFIKEGSLYTLRVEGLSEKRPSVVIGDAIEVQEANVQGDRTHKGFVHTVRLDNIRHQALCAASPATQRLLFPNQTQTGLARPLAAGEVPLSLFNNLIAGNPAQLMAVKSIASLKPGMAPFIIFGPPGTGKTVTVVEAIRQILHRQPRAKILACAPSNSAADIIAERLTVLTPDEMTRCNAVSRDPASVPAALVPYTHYAGDHYTLPSRNKLMEYKLTVSTCGNASFAHNIGIPQGHYTHIIVDEAGQASEPEVLTAIKAMAGANTIIVLAGDPKQLGPVIRSSIARELGLGKSYLERLIEMPLYSGPMGRGTSYIKLVKNYRSHAAILRYSNEQFYDGELEVCGAPATINRFVGSPQLVSPRFPVVFHAICGTNEREASSPSYFNIDEASQVKAYIQALLADGRHPIRPEDIAVVTQYHAQVLKIRKLLRETGVPKGVMVTSVENIQGQERAVIIMSTVRSSRELLAYDAKFTLGFVSNPRRFNVAITRAQALLIVVGDPTVLSIDPLWRGFMNYIYLHGGWRGVGPTWDVNAPVKTSGDYAEEIREAAAEEMNAFMERLQDGDELEAEANVERYFMETD</sequence>
<dbReference type="Gene3D" id="3.40.50.300">
    <property type="entry name" value="P-loop containing nucleotide triphosphate hydrolases"/>
    <property type="match status" value="2"/>
</dbReference>
<dbReference type="InterPro" id="IPR047187">
    <property type="entry name" value="SF1_C_Upf1"/>
</dbReference>
<dbReference type="SMART" id="SM00451">
    <property type="entry name" value="ZnF_U1"/>
    <property type="match status" value="2"/>
</dbReference>
<dbReference type="InterPro" id="IPR003604">
    <property type="entry name" value="Matrin/U1-like-C_Znf_C2H2"/>
</dbReference>
<reference evidence="8 9" key="1">
    <citation type="journal article" date="2015" name="Sci. Rep.">
        <title>Chromosome-level genome map provides insights into diverse defense mechanisms in the medicinal fungus Ganoderma sinense.</title>
        <authorList>
            <person name="Zhu Y."/>
            <person name="Xu J."/>
            <person name="Sun C."/>
            <person name="Zhou S."/>
            <person name="Xu H."/>
            <person name="Nelson D.R."/>
            <person name="Qian J."/>
            <person name="Song J."/>
            <person name="Luo H."/>
            <person name="Xiang L."/>
            <person name="Li Y."/>
            <person name="Xu Z."/>
            <person name="Ji A."/>
            <person name="Wang L."/>
            <person name="Lu S."/>
            <person name="Hayward A."/>
            <person name="Sun W."/>
            <person name="Li X."/>
            <person name="Schwartz D.C."/>
            <person name="Wang Y."/>
            <person name="Chen S."/>
        </authorList>
    </citation>
    <scope>NUCLEOTIDE SEQUENCE [LARGE SCALE GENOMIC DNA]</scope>
    <source>
        <strain evidence="8 9">ZZ0214-1</strain>
    </source>
</reference>
<dbReference type="Proteomes" id="UP000230002">
    <property type="component" value="Unassembled WGS sequence"/>
</dbReference>
<dbReference type="EMBL" id="AYKW01000034">
    <property type="protein sequence ID" value="PIL27809.1"/>
    <property type="molecule type" value="Genomic_DNA"/>
</dbReference>
<dbReference type="InterPro" id="IPR041679">
    <property type="entry name" value="DNA2/NAM7-like_C"/>
</dbReference>
<keyword evidence="5" id="KW-0347">Helicase</keyword>
<evidence type="ECO:0000256" key="4">
    <source>
        <dbReference type="ARBA" id="ARBA00022801"/>
    </source>
</evidence>
<comment type="subcellular location">
    <subcellularLocation>
        <location evidence="1">Cytoplasm</location>
    </subcellularLocation>
</comment>
<evidence type="ECO:0000256" key="2">
    <source>
        <dbReference type="ARBA" id="ARBA00022490"/>
    </source>
</evidence>
<dbReference type="STRING" id="1077348.A0A2G8S207"/>
<dbReference type="InterPro" id="IPR026122">
    <property type="entry name" value="MOV-10/SDE3_DEXXQ/H-box"/>
</dbReference>
<dbReference type="InterPro" id="IPR013087">
    <property type="entry name" value="Znf_C2H2_type"/>
</dbReference>
<dbReference type="CDD" id="cd18038">
    <property type="entry name" value="DEXXQc_Helz-like"/>
    <property type="match status" value="1"/>
</dbReference>
<evidence type="ECO:0000256" key="6">
    <source>
        <dbReference type="ARBA" id="ARBA00022840"/>
    </source>
</evidence>
<dbReference type="SUPFAM" id="SSF57667">
    <property type="entry name" value="beta-beta-alpha zinc fingers"/>
    <property type="match status" value="1"/>
</dbReference>
<name>A0A2G8S207_9APHY</name>
<dbReference type="InterPro" id="IPR013783">
    <property type="entry name" value="Ig-like_fold"/>
</dbReference>
<dbReference type="GO" id="GO:0005524">
    <property type="term" value="F:ATP binding"/>
    <property type="evidence" value="ECO:0007669"/>
    <property type="project" value="UniProtKB-KW"/>
</dbReference>
<dbReference type="InterPro" id="IPR027417">
    <property type="entry name" value="P-loop_NTPase"/>
</dbReference>
<dbReference type="AlphaFoldDB" id="A0A2G8S207"/>
<feature type="domain" description="U1-type" evidence="7">
    <location>
        <begin position="24"/>
        <end position="58"/>
    </location>
</feature>
<dbReference type="Pfam" id="PF21634">
    <property type="entry name" value="MOV-10_beta-barrel"/>
    <property type="match status" value="1"/>
</dbReference>
<feature type="domain" description="U1-type" evidence="7">
    <location>
        <begin position="73"/>
        <end position="106"/>
    </location>
</feature>
<proteinExistence type="predicted"/>
<gene>
    <name evidence="8" type="ORF">GSI_10963</name>
</gene>
<evidence type="ECO:0000259" key="7">
    <source>
        <dbReference type="SMART" id="SM00451"/>
    </source>
</evidence>
<comment type="caution">
    <text evidence="8">The sequence shown here is derived from an EMBL/GenBank/DDBJ whole genome shotgun (WGS) entry which is preliminary data.</text>
</comment>
<dbReference type="GO" id="GO:0003723">
    <property type="term" value="F:RNA binding"/>
    <property type="evidence" value="ECO:0007669"/>
    <property type="project" value="InterPro"/>
</dbReference>
<dbReference type="GO" id="GO:0016787">
    <property type="term" value="F:hydrolase activity"/>
    <property type="evidence" value="ECO:0007669"/>
    <property type="project" value="UniProtKB-KW"/>
</dbReference>
<keyword evidence="6" id="KW-0067">ATP-binding</keyword>
<protein>
    <recommendedName>
        <fullName evidence="7">U1-type domain-containing protein</fullName>
    </recommendedName>
</protein>
<dbReference type="PANTHER" id="PTHR45418:SF1">
    <property type="entry name" value="CANCER_TESTIS ANTIGEN 55"/>
    <property type="match status" value="1"/>
</dbReference>
<accession>A0A2G8S207</accession>
<keyword evidence="3" id="KW-0547">Nucleotide-binding</keyword>
<dbReference type="SUPFAM" id="SSF52540">
    <property type="entry name" value="P-loop containing nucleoside triphosphate hydrolases"/>
    <property type="match status" value="1"/>
</dbReference>
<dbReference type="PANTHER" id="PTHR45418">
    <property type="entry name" value="CANCER/TESTIS ANTIGEN 55"/>
    <property type="match status" value="1"/>
</dbReference>
<dbReference type="GO" id="GO:0005737">
    <property type="term" value="C:cytoplasm"/>
    <property type="evidence" value="ECO:0007669"/>
    <property type="project" value="UniProtKB-SubCell"/>
</dbReference>
<evidence type="ECO:0000256" key="3">
    <source>
        <dbReference type="ARBA" id="ARBA00022741"/>
    </source>
</evidence>
<dbReference type="Gene3D" id="2.60.40.10">
    <property type="entry name" value="Immunoglobulins"/>
    <property type="match status" value="1"/>
</dbReference>